<keyword evidence="2" id="KW-1185">Reference proteome</keyword>
<dbReference type="Proteomes" id="UP000054564">
    <property type="component" value="Unassembled WGS sequence"/>
</dbReference>
<accession>A0A0L0VWZ1</accession>
<reference evidence="2" key="1">
    <citation type="submission" date="2014-03" db="EMBL/GenBank/DDBJ databases">
        <title>The Genome Sequence of Puccinia striiformis f. sp. tritici PST-78.</title>
        <authorList>
            <consortium name="The Broad Institute Genome Sequencing Platform"/>
            <person name="Cuomo C."/>
            <person name="Hulbert S."/>
            <person name="Chen X."/>
            <person name="Walker B."/>
            <person name="Young S.K."/>
            <person name="Zeng Q."/>
            <person name="Gargeya S."/>
            <person name="Fitzgerald M."/>
            <person name="Haas B."/>
            <person name="Abouelleil A."/>
            <person name="Alvarado L."/>
            <person name="Arachchi H.M."/>
            <person name="Berlin A.M."/>
            <person name="Chapman S.B."/>
            <person name="Goldberg J."/>
            <person name="Griggs A."/>
            <person name="Gujja S."/>
            <person name="Hansen M."/>
            <person name="Howarth C."/>
            <person name="Imamovic A."/>
            <person name="Larimer J."/>
            <person name="McCowan C."/>
            <person name="Montmayeur A."/>
            <person name="Murphy C."/>
            <person name="Neiman D."/>
            <person name="Pearson M."/>
            <person name="Priest M."/>
            <person name="Roberts A."/>
            <person name="Saif S."/>
            <person name="Shea T."/>
            <person name="Sisk P."/>
            <person name="Sykes S."/>
            <person name="Wortman J."/>
            <person name="Nusbaum C."/>
            <person name="Birren B."/>
        </authorList>
    </citation>
    <scope>NUCLEOTIDE SEQUENCE [LARGE SCALE GENOMIC DNA]</scope>
    <source>
        <strain evidence="2">race PST-78</strain>
    </source>
</reference>
<proteinExistence type="predicted"/>
<dbReference type="AlphaFoldDB" id="A0A0L0VWZ1"/>
<sequence length="101" mass="11093">MSSLSLTTRISGHRACELAELRESLELGEITEQSELAELGEITEQQSELTELGAITEQQSKLSELGEITEHSELDDQYDWSLGSVISPNPMASYTGHQANL</sequence>
<dbReference type="EMBL" id="AJIL01000017">
    <property type="protein sequence ID" value="KNF03510.1"/>
    <property type="molecule type" value="Genomic_DNA"/>
</dbReference>
<evidence type="ECO:0000313" key="2">
    <source>
        <dbReference type="Proteomes" id="UP000054564"/>
    </source>
</evidence>
<evidence type="ECO:0000313" key="1">
    <source>
        <dbReference type="EMBL" id="KNF03510.1"/>
    </source>
</evidence>
<name>A0A0L0VWZ1_9BASI</name>
<gene>
    <name evidence="1" type="ORF">PSTG_03445</name>
</gene>
<comment type="caution">
    <text evidence="1">The sequence shown here is derived from an EMBL/GenBank/DDBJ whole genome shotgun (WGS) entry which is preliminary data.</text>
</comment>
<organism evidence="1 2">
    <name type="scientific">Puccinia striiformis f. sp. tritici PST-78</name>
    <dbReference type="NCBI Taxonomy" id="1165861"/>
    <lineage>
        <taxon>Eukaryota</taxon>
        <taxon>Fungi</taxon>
        <taxon>Dikarya</taxon>
        <taxon>Basidiomycota</taxon>
        <taxon>Pucciniomycotina</taxon>
        <taxon>Pucciniomycetes</taxon>
        <taxon>Pucciniales</taxon>
        <taxon>Pucciniaceae</taxon>
        <taxon>Puccinia</taxon>
    </lineage>
</organism>
<protein>
    <submittedName>
        <fullName evidence="1">Uncharacterized protein</fullName>
    </submittedName>
</protein>